<organism evidence="1 2">
    <name type="scientific">Nonlabens dokdonensis</name>
    <dbReference type="NCBI Taxonomy" id="328515"/>
    <lineage>
        <taxon>Bacteria</taxon>
        <taxon>Pseudomonadati</taxon>
        <taxon>Bacteroidota</taxon>
        <taxon>Flavobacteriia</taxon>
        <taxon>Flavobacteriales</taxon>
        <taxon>Flavobacteriaceae</taxon>
        <taxon>Nonlabens</taxon>
    </lineage>
</organism>
<name>A0A1Z8AU82_9FLAO</name>
<accession>A0A1Z8AU82</accession>
<dbReference type="Proteomes" id="UP000196102">
    <property type="component" value="Unassembled WGS sequence"/>
</dbReference>
<dbReference type="EMBL" id="MAAX01000132">
    <property type="protein sequence ID" value="OUS13890.1"/>
    <property type="molecule type" value="Genomic_DNA"/>
</dbReference>
<reference evidence="2" key="1">
    <citation type="journal article" date="2017" name="Proc. Natl. Acad. Sci. U.S.A.">
        <title>Simulation of Deepwater Horizon oil plume reveals substrate specialization within a complex community of hydrocarbon-degraders.</title>
        <authorList>
            <person name="Hu P."/>
            <person name="Dubinsky E.A."/>
            <person name="Probst A.J."/>
            <person name="Wang J."/>
            <person name="Sieber C.M.K."/>
            <person name="Tom L.M."/>
            <person name="Gardinali P."/>
            <person name="Banfield J.F."/>
            <person name="Atlas R.M."/>
            <person name="Andersen G.L."/>
        </authorList>
    </citation>
    <scope>NUCLEOTIDE SEQUENCE [LARGE SCALE GENOMIC DNA]</scope>
</reference>
<evidence type="ECO:0000313" key="2">
    <source>
        <dbReference type="Proteomes" id="UP000196102"/>
    </source>
</evidence>
<evidence type="ECO:0000313" key="1">
    <source>
        <dbReference type="EMBL" id="OUS13890.1"/>
    </source>
</evidence>
<sequence>MSPDFAMAKACFKSLLQTAIRASFYSSLFLSHSSLVGDKMVQQNAIVKKQCRHFNKLTNHAAFITSYILTP</sequence>
<comment type="caution">
    <text evidence="1">The sequence shown here is derived from an EMBL/GenBank/DDBJ whole genome shotgun (WGS) entry which is preliminary data.</text>
</comment>
<protein>
    <submittedName>
        <fullName evidence="1">Uncharacterized protein</fullName>
    </submittedName>
</protein>
<proteinExistence type="predicted"/>
<dbReference type="AlphaFoldDB" id="A0A1Z8AU82"/>
<gene>
    <name evidence="1" type="ORF">A9Q93_08890</name>
</gene>